<reference evidence="2" key="1">
    <citation type="submission" date="2014-11" db="EMBL/GenBank/DDBJ databases">
        <authorList>
            <person name="Amaro Gonzalez C."/>
        </authorList>
    </citation>
    <scope>NUCLEOTIDE SEQUENCE</scope>
</reference>
<feature type="region of interest" description="Disordered" evidence="1">
    <location>
        <begin position="1"/>
        <end position="31"/>
    </location>
</feature>
<sequence>MGVDSATHCTTVPPYEASDMERKKHPKNLKT</sequence>
<reference evidence="2" key="2">
    <citation type="journal article" date="2015" name="Fish Shellfish Immunol.">
        <title>Early steps in the European eel (Anguilla anguilla)-Vibrio vulnificus interaction in the gills: Role of the RtxA13 toxin.</title>
        <authorList>
            <person name="Callol A."/>
            <person name="Pajuelo D."/>
            <person name="Ebbesson L."/>
            <person name="Teles M."/>
            <person name="MacKenzie S."/>
            <person name="Amaro C."/>
        </authorList>
    </citation>
    <scope>NUCLEOTIDE SEQUENCE</scope>
</reference>
<proteinExistence type="predicted"/>
<dbReference type="EMBL" id="GBXM01098407">
    <property type="protein sequence ID" value="JAH10170.1"/>
    <property type="molecule type" value="Transcribed_RNA"/>
</dbReference>
<name>A0A0E9PBV1_ANGAN</name>
<dbReference type="AlphaFoldDB" id="A0A0E9PBV1"/>
<evidence type="ECO:0000256" key="1">
    <source>
        <dbReference type="SAM" id="MobiDB-lite"/>
    </source>
</evidence>
<protein>
    <submittedName>
        <fullName evidence="2">Uncharacterized protein</fullName>
    </submittedName>
</protein>
<dbReference type="EMBL" id="GBXM01106568">
    <property type="protein sequence ID" value="JAH02009.1"/>
    <property type="molecule type" value="Transcribed_RNA"/>
</dbReference>
<evidence type="ECO:0000313" key="2">
    <source>
        <dbReference type="EMBL" id="JAH02009.1"/>
    </source>
</evidence>
<organism evidence="2">
    <name type="scientific">Anguilla anguilla</name>
    <name type="common">European freshwater eel</name>
    <name type="synonym">Muraena anguilla</name>
    <dbReference type="NCBI Taxonomy" id="7936"/>
    <lineage>
        <taxon>Eukaryota</taxon>
        <taxon>Metazoa</taxon>
        <taxon>Chordata</taxon>
        <taxon>Craniata</taxon>
        <taxon>Vertebrata</taxon>
        <taxon>Euteleostomi</taxon>
        <taxon>Actinopterygii</taxon>
        <taxon>Neopterygii</taxon>
        <taxon>Teleostei</taxon>
        <taxon>Anguilliformes</taxon>
        <taxon>Anguillidae</taxon>
        <taxon>Anguilla</taxon>
    </lineage>
</organism>
<accession>A0A0E9PBV1</accession>